<dbReference type="EMBL" id="JAMYWD010000010">
    <property type="protein sequence ID" value="KAJ4957472.1"/>
    <property type="molecule type" value="Genomic_DNA"/>
</dbReference>
<organism evidence="2 3">
    <name type="scientific">Protea cynaroides</name>
    <dbReference type="NCBI Taxonomy" id="273540"/>
    <lineage>
        <taxon>Eukaryota</taxon>
        <taxon>Viridiplantae</taxon>
        <taxon>Streptophyta</taxon>
        <taxon>Embryophyta</taxon>
        <taxon>Tracheophyta</taxon>
        <taxon>Spermatophyta</taxon>
        <taxon>Magnoliopsida</taxon>
        <taxon>Proteales</taxon>
        <taxon>Proteaceae</taxon>
        <taxon>Protea</taxon>
    </lineage>
</organism>
<gene>
    <name evidence="2" type="ORF">NE237_024583</name>
</gene>
<feature type="compositionally biased region" description="Basic and acidic residues" evidence="1">
    <location>
        <begin position="17"/>
        <end position="42"/>
    </location>
</feature>
<sequence length="99" mass="10705">MTADWGKLKSSTSSRSVEVEHAKDVESGNKADEAKDHDKDNGGSDIQAWGVIHVEPQHVASVPATYESTRLASSTTQPSPPHPSSCCRRTPQRHSTRPA</sequence>
<evidence type="ECO:0000313" key="2">
    <source>
        <dbReference type="EMBL" id="KAJ4957472.1"/>
    </source>
</evidence>
<proteinExistence type="predicted"/>
<dbReference type="AlphaFoldDB" id="A0A9Q0H0A3"/>
<comment type="caution">
    <text evidence="2">The sequence shown here is derived from an EMBL/GenBank/DDBJ whole genome shotgun (WGS) entry which is preliminary data.</text>
</comment>
<accession>A0A9Q0H0A3</accession>
<reference evidence="2" key="1">
    <citation type="journal article" date="2023" name="Plant J.">
        <title>The genome of the king protea, Protea cynaroides.</title>
        <authorList>
            <person name="Chang J."/>
            <person name="Duong T.A."/>
            <person name="Schoeman C."/>
            <person name="Ma X."/>
            <person name="Roodt D."/>
            <person name="Barker N."/>
            <person name="Li Z."/>
            <person name="Van de Peer Y."/>
            <person name="Mizrachi E."/>
        </authorList>
    </citation>
    <scope>NUCLEOTIDE SEQUENCE</scope>
    <source>
        <tissue evidence="2">Young leaves</tissue>
    </source>
</reference>
<name>A0A9Q0H0A3_9MAGN</name>
<dbReference type="Proteomes" id="UP001141806">
    <property type="component" value="Unassembled WGS sequence"/>
</dbReference>
<evidence type="ECO:0000313" key="3">
    <source>
        <dbReference type="Proteomes" id="UP001141806"/>
    </source>
</evidence>
<evidence type="ECO:0000256" key="1">
    <source>
        <dbReference type="SAM" id="MobiDB-lite"/>
    </source>
</evidence>
<protein>
    <submittedName>
        <fullName evidence="2">Uncharacterized protein</fullName>
    </submittedName>
</protein>
<feature type="compositionally biased region" description="Basic residues" evidence="1">
    <location>
        <begin position="90"/>
        <end position="99"/>
    </location>
</feature>
<keyword evidence="3" id="KW-1185">Reference proteome</keyword>
<feature type="region of interest" description="Disordered" evidence="1">
    <location>
        <begin position="1"/>
        <end position="99"/>
    </location>
</feature>